<dbReference type="PANTHER" id="PTHR45790:SF3">
    <property type="entry name" value="S-ADENOSYL-L-METHIONINE-DEPENDENT UROPORPHYRINOGEN III METHYLTRANSFERASE, CHLOROPLASTIC"/>
    <property type="match status" value="1"/>
</dbReference>
<keyword evidence="9" id="KW-1185">Reference proteome</keyword>
<dbReference type="RefSeq" id="WP_146891677.1">
    <property type="nucleotide sequence ID" value="NZ_BJXB01000052.1"/>
</dbReference>
<dbReference type="FunFam" id="3.30.950.10:FF:000001">
    <property type="entry name" value="Siroheme synthase"/>
    <property type="match status" value="1"/>
</dbReference>
<protein>
    <recommendedName>
        <fullName evidence="1">uroporphyrinogen-III C-methyltransferase</fullName>
        <ecNumber evidence="1">2.1.1.107</ecNumber>
    </recommendedName>
</protein>
<gene>
    <name evidence="8" type="ORF">DC3_56380</name>
</gene>
<evidence type="ECO:0000256" key="4">
    <source>
        <dbReference type="ARBA" id="ARBA00022691"/>
    </source>
</evidence>
<keyword evidence="2 8" id="KW-0489">Methyltransferase</keyword>
<dbReference type="CDD" id="cd06578">
    <property type="entry name" value="HemD"/>
    <property type="match status" value="1"/>
</dbReference>
<dbReference type="NCBIfam" id="TIGR01469">
    <property type="entry name" value="cobA_cysG_Cterm"/>
    <property type="match status" value="1"/>
</dbReference>
<dbReference type="Gene3D" id="3.40.1010.10">
    <property type="entry name" value="Cobalt-precorrin-4 Transmethylase, Domain 1"/>
    <property type="match status" value="1"/>
</dbReference>
<evidence type="ECO:0000256" key="5">
    <source>
        <dbReference type="ARBA" id="ARBA00023244"/>
    </source>
</evidence>
<feature type="domain" description="Tetrapyrrole methylase" evidence="6">
    <location>
        <begin position="5"/>
        <end position="213"/>
    </location>
</feature>
<dbReference type="Proteomes" id="UP000321306">
    <property type="component" value="Unassembled WGS sequence"/>
</dbReference>
<dbReference type="GO" id="GO:0004852">
    <property type="term" value="F:uroporphyrinogen-III synthase activity"/>
    <property type="evidence" value="ECO:0007669"/>
    <property type="project" value="InterPro"/>
</dbReference>
<evidence type="ECO:0000256" key="2">
    <source>
        <dbReference type="ARBA" id="ARBA00022603"/>
    </source>
</evidence>
<accession>A0A511NB51</accession>
<dbReference type="InterPro" id="IPR003754">
    <property type="entry name" value="4pyrrol_synth_uPrphyn_synth"/>
</dbReference>
<dbReference type="EC" id="2.1.1.107" evidence="1"/>
<evidence type="ECO:0000259" key="6">
    <source>
        <dbReference type="Pfam" id="PF00590"/>
    </source>
</evidence>
<reference evidence="8 9" key="1">
    <citation type="submission" date="2019-07" db="EMBL/GenBank/DDBJ databases">
        <title>Whole genome shotgun sequence of Deinococcus cellulosilyticus NBRC 106333.</title>
        <authorList>
            <person name="Hosoyama A."/>
            <person name="Uohara A."/>
            <person name="Ohji S."/>
            <person name="Ichikawa N."/>
        </authorList>
    </citation>
    <scope>NUCLEOTIDE SEQUENCE [LARGE SCALE GENOMIC DNA]</scope>
    <source>
        <strain evidence="8 9">NBRC 106333</strain>
    </source>
</reference>
<evidence type="ECO:0000256" key="1">
    <source>
        <dbReference type="ARBA" id="ARBA00012162"/>
    </source>
</evidence>
<feature type="domain" description="Tetrapyrrole biosynthesis uroporphyrinogen III synthase" evidence="7">
    <location>
        <begin position="264"/>
        <end position="480"/>
    </location>
</feature>
<proteinExistence type="predicted"/>
<evidence type="ECO:0000259" key="7">
    <source>
        <dbReference type="Pfam" id="PF02602"/>
    </source>
</evidence>
<keyword evidence="5" id="KW-0627">Porphyrin biosynthesis</keyword>
<dbReference type="EMBL" id="BJXB01000052">
    <property type="protein sequence ID" value="GEM50003.1"/>
    <property type="molecule type" value="Genomic_DNA"/>
</dbReference>
<dbReference type="FunFam" id="3.40.1010.10:FF:000001">
    <property type="entry name" value="Siroheme synthase"/>
    <property type="match status" value="1"/>
</dbReference>
<dbReference type="InterPro" id="IPR000878">
    <property type="entry name" value="4pyrrol_Mease"/>
</dbReference>
<dbReference type="InterPro" id="IPR003043">
    <property type="entry name" value="Uropor_MeTrfase_CS"/>
</dbReference>
<dbReference type="InterPro" id="IPR035996">
    <property type="entry name" value="4pyrrol_Methylase_sf"/>
</dbReference>
<name>A0A511NB51_DEIC1</name>
<evidence type="ECO:0000313" key="9">
    <source>
        <dbReference type="Proteomes" id="UP000321306"/>
    </source>
</evidence>
<dbReference type="CDD" id="cd11642">
    <property type="entry name" value="SUMT"/>
    <property type="match status" value="1"/>
</dbReference>
<dbReference type="GO" id="GO:0004851">
    <property type="term" value="F:uroporphyrin-III C-methyltransferase activity"/>
    <property type="evidence" value="ECO:0007669"/>
    <property type="project" value="UniProtKB-EC"/>
</dbReference>
<evidence type="ECO:0000256" key="3">
    <source>
        <dbReference type="ARBA" id="ARBA00022679"/>
    </source>
</evidence>
<dbReference type="AlphaFoldDB" id="A0A511NB51"/>
<dbReference type="OrthoDB" id="9815856at2"/>
<keyword evidence="3 8" id="KW-0808">Transferase</keyword>
<sequence length="490" mass="52548">MAGFVSLIGAGPGDLGLLTLKAKLALERAEVVLYDYLANPEILRFCSSAEHIFVGKKGFSEYMSQEEISSLLVQKALEGKRVIRLKGGDVFVFGRGGEEAEACIAAGVPFEVIPGITSAIAVPAYAGIPVTHREAGSSFAVLTGNEMLRDAEKLKYKAFQDIDTLIFLMGVKTLPRIVDRLLEIGKSKDTPAATIQWGTTQQQRVVEGTLENIVQKVQDAGIGAPAVTVVGDVVRYRNTLKWFDSRPLWGRKVAVTRTREGSSELGNLLRQEGAIVIEVPLIRFDSTSKPWELQQTLRQLSSFEWVIFTSQQGIQAAMKALNELGLDARAFAGVKLAVVGPSTARELAKYGLRADFMPSRAGAVHLGGELPASGEKPVVHFASSLAEPDLHEALIQRGMTIHTVEAYQTLPAELSEEQRERLRDAEVITLASGSAARACAKQLGTDIPAVTMGPQTNKAALGAGFTIAKMAETPSLTALVGAVRAALLGN</sequence>
<dbReference type="InterPro" id="IPR014777">
    <property type="entry name" value="4pyrrole_Mease_sub1"/>
</dbReference>
<dbReference type="Pfam" id="PF00590">
    <property type="entry name" value="TP_methylase"/>
    <property type="match status" value="1"/>
</dbReference>
<dbReference type="InterPro" id="IPR014776">
    <property type="entry name" value="4pyrrole_Mease_sub2"/>
</dbReference>
<dbReference type="NCBIfam" id="NF004790">
    <property type="entry name" value="PRK06136.1"/>
    <property type="match status" value="1"/>
</dbReference>
<dbReference type="Gene3D" id="3.40.50.10090">
    <property type="match status" value="2"/>
</dbReference>
<dbReference type="InterPro" id="IPR036108">
    <property type="entry name" value="4pyrrol_syn_uPrphyn_synt_sf"/>
</dbReference>
<keyword evidence="4" id="KW-0949">S-adenosyl-L-methionine</keyword>
<organism evidence="8 9">
    <name type="scientific">Deinococcus cellulosilyticus (strain DSM 18568 / NBRC 106333 / KACC 11606 / 5516J-15)</name>
    <dbReference type="NCBI Taxonomy" id="1223518"/>
    <lineage>
        <taxon>Bacteria</taxon>
        <taxon>Thermotogati</taxon>
        <taxon>Deinococcota</taxon>
        <taxon>Deinococci</taxon>
        <taxon>Deinococcales</taxon>
        <taxon>Deinococcaceae</taxon>
        <taxon>Deinococcus</taxon>
    </lineage>
</organism>
<dbReference type="Pfam" id="PF02602">
    <property type="entry name" value="HEM4"/>
    <property type="match status" value="1"/>
</dbReference>
<dbReference type="PROSITE" id="PS00839">
    <property type="entry name" value="SUMT_1"/>
    <property type="match status" value="1"/>
</dbReference>
<dbReference type="Gene3D" id="3.30.950.10">
    <property type="entry name" value="Methyltransferase, Cobalt-precorrin-4 Transmethylase, Domain 2"/>
    <property type="match status" value="1"/>
</dbReference>
<dbReference type="SUPFAM" id="SSF69618">
    <property type="entry name" value="HemD-like"/>
    <property type="match status" value="1"/>
</dbReference>
<comment type="caution">
    <text evidence="8">The sequence shown here is derived from an EMBL/GenBank/DDBJ whole genome shotgun (WGS) entry which is preliminary data.</text>
</comment>
<evidence type="ECO:0000313" key="8">
    <source>
        <dbReference type="EMBL" id="GEM50003.1"/>
    </source>
</evidence>
<dbReference type="InterPro" id="IPR006366">
    <property type="entry name" value="CobA/CysG_C"/>
</dbReference>
<dbReference type="PANTHER" id="PTHR45790">
    <property type="entry name" value="SIROHEME SYNTHASE-RELATED"/>
    <property type="match status" value="1"/>
</dbReference>
<dbReference type="GO" id="GO:0019354">
    <property type="term" value="P:siroheme biosynthetic process"/>
    <property type="evidence" value="ECO:0007669"/>
    <property type="project" value="InterPro"/>
</dbReference>
<dbReference type="SUPFAM" id="SSF53790">
    <property type="entry name" value="Tetrapyrrole methylase"/>
    <property type="match status" value="1"/>
</dbReference>
<dbReference type="GO" id="GO:0032259">
    <property type="term" value="P:methylation"/>
    <property type="evidence" value="ECO:0007669"/>
    <property type="project" value="UniProtKB-KW"/>
</dbReference>
<dbReference type="InterPro" id="IPR050161">
    <property type="entry name" value="Siro_Cobalamin_biosynth"/>
</dbReference>